<dbReference type="AlphaFoldDB" id="A0A1I7WW23"/>
<dbReference type="Proteomes" id="UP000095283">
    <property type="component" value="Unplaced"/>
</dbReference>
<evidence type="ECO:0000313" key="3">
    <source>
        <dbReference type="WBParaSite" id="Hba_09380"/>
    </source>
</evidence>
<feature type="coiled-coil region" evidence="1">
    <location>
        <begin position="128"/>
        <end position="158"/>
    </location>
</feature>
<protein>
    <submittedName>
        <fullName evidence="3">Uncharacterized protein</fullName>
    </submittedName>
</protein>
<proteinExistence type="predicted"/>
<organism evidence="2 3">
    <name type="scientific">Heterorhabditis bacteriophora</name>
    <name type="common">Entomopathogenic nematode worm</name>
    <dbReference type="NCBI Taxonomy" id="37862"/>
    <lineage>
        <taxon>Eukaryota</taxon>
        <taxon>Metazoa</taxon>
        <taxon>Ecdysozoa</taxon>
        <taxon>Nematoda</taxon>
        <taxon>Chromadorea</taxon>
        <taxon>Rhabditida</taxon>
        <taxon>Rhabditina</taxon>
        <taxon>Rhabditomorpha</taxon>
        <taxon>Strongyloidea</taxon>
        <taxon>Heterorhabditidae</taxon>
        <taxon>Heterorhabditis</taxon>
    </lineage>
</organism>
<accession>A0A1I7WW23</accession>
<evidence type="ECO:0000256" key="1">
    <source>
        <dbReference type="SAM" id="Coils"/>
    </source>
</evidence>
<keyword evidence="1" id="KW-0175">Coiled coil</keyword>
<sequence>MTTILKNLFRGKKSHNKENEQPTELVRFGMYKIYGIFVKCNKIFYLNSCSRNVACHIDVRDAFCQDLENNCRRYMRKFKHAEERHMAYKSEYFKMKKAKEETEKVSFIITYKIILSLFYPDIKFQAFVQQIEQMRKQHKKDSEKIRKLEEQLDQLNRCRYANIPGSSPYNFPLSGHHPNRMSSLMPTLPPLPCSTATPSTSAIGSITGAGEALTEQSELSLLQPFESSFPRPLGDDMDETKNFRAMAVDNESFLSVEAPRAAATESSSTIGMRREDIVLNDGCSTTSTETAVPKTERVLKRSASTGALFRSQACNP</sequence>
<evidence type="ECO:0000313" key="2">
    <source>
        <dbReference type="Proteomes" id="UP000095283"/>
    </source>
</evidence>
<dbReference type="WBParaSite" id="Hba_09380">
    <property type="protein sequence ID" value="Hba_09380"/>
    <property type="gene ID" value="Hba_09380"/>
</dbReference>
<reference evidence="3" key="1">
    <citation type="submission" date="2016-11" db="UniProtKB">
        <authorList>
            <consortium name="WormBaseParasite"/>
        </authorList>
    </citation>
    <scope>IDENTIFICATION</scope>
</reference>
<keyword evidence="2" id="KW-1185">Reference proteome</keyword>
<name>A0A1I7WW23_HETBA</name>